<keyword evidence="4 8" id="KW-0808">Transferase</keyword>
<accession>A0ABT7SE14</accession>
<evidence type="ECO:0000256" key="7">
    <source>
        <dbReference type="ARBA" id="ARBA00023136"/>
    </source>
</evidence>
<comment type="caution">
    <text evidence="10">The sequence shown here is derived from an EMBL/GenBank/DDBJ whole genome shotgun (WGS) entry which is preliminary data.</text>
</comment>
<comment type="pathway">
    <text evidence="8">Quinol/quinone metabolism; menaquinone biosynthesis; menaquinol from 1,4-dihydroxy-2-naphthoate: step 1/2.</text>
</comment>
<dbReference type="PIRSF" id="PIRSF005355">
    <property type="entry name" value="UBIAD1"/>
    <property type="match status" value="1"/>
</dbReference>
<evidence type="ECO:0000313" key="10">
    <source>
        <dbReference type="EMBL" id="MDM7854412.1"/>
    </source>
</evidence>
<keyword evidence="5 8" id="KW-0812">Transmembrane</keyword>
<protein>
    <recommendedName>
        <fullName evidence="8 9">1,4-dihydroxy-2-naphthoate octaprenyltransferase</fullName>
        <shortName evidence="8">DHNA-octaprenyltransferase</shortName>
        <ecNumber evidence="8 9">2.5.1.74</ecNumber>
    </recommendedName>
</protein>
<evidence type="ECO:0000256" key="9">
    <source>
        <dbReference type="NCBIfam" id="TIGR00751"/>
    </source>
</evidence>
<evidence type="ECO:0000313" key="11">
    <source>
        <dbReference type="Proteomes" id="UP001529338"/>
    </source>
</evidence>
<dbReference type="InterPro" id="IPR044878">
    <property type="entry name" value="UbiA_sf"/>
</dbReference>
<feature type="transmembrane region" description="Helical" evidence="8">
    <location>
        <begin position="142"/>
        <end position="163"/>
    </location>
</feature>
<dbReference type="PANTHER" id="PTHR13929:SF0">
    <property type="entry name" value="UBIA PRENYLTRANSFERASE DOMAIN-CONTAINING PROTEIN 1"/>
    <property type="match status" value="1"/>
</dbReference>
<comment type="similarity">
    <text evidence="8">Belongs to the MenA family. Type 1 subfamily.</text>
</comment>
<dbReference type="InterPro" id="IPR026046">
    <property type="entry name" value="UBIAD1"/>
</dbReference>
<evidence type="ECO:0000256" key="5">
    <source>
        <dbReference type="ARBA" id="ARBA00022692"/>
    </source>
</evidence>
<reference evidence="10 11" key="1">
    <citation type="submission" date="2023-06" db="EMBL/GenBank/DDBJ databases">
        <title>Cellulomonas sp. MW4 Whole genome sequence.</title>
        <authorList>
            <person name="Park S."/>
        </authorList>
    </citation>
    <scope>NUCLEOTIDE SEQUENCE [LARGE SCALE GENOMIC DNA]</scope>
    <source>
        <strain evidence="10 11">MW4</strain>
    </source>
</reference>
<feature type="transmembrane region" description="Helical" evidence="8">
    <location>
        <begin position="265"/>
        <end position="289"/>
    </location>
</feature>
<evidence type="ECO:0000256" key="1">
    <source>
        <dbReference type="ARBA" id="ARBA00004141"/>
    </source>
</evidence>
<keyword evidence="11" id="KW-1185">Reference proteome</keyword>
<comment type="catalytic activity">
    <reaction evidence="8">
        <text>an all-trans-polyprenyl diphosphate + 1,4-dihydroxy-2-naphthoate + H(+) = a 2-demethylmenaquinol + CO2 + diphosphate</text>
        <dbReference type="Rhea" id="RHEA:26478"/>
        <dbReference type="Rhea" id="RHEA-COMP:9563"/>
        <dbReference type="Rhea" id="RHEA-COMP:9564"/>
        <dbReference type="ChEBI" id="CHEBI:11173"/>
        <dbReference type="ChEBI" id="CHEBI:15378"/>
        <dbReference type="ChEBI" id="CHEBI:16526"/>
        <dbReference type="ChEBI" id="CHEBI:33019"/>
        <dbReference type="ChEBI" id="CHEBI:55437"/>
        <dbReference type="ChEBI" id="CHEBI:58914"/>
        <dbReference type="EC" id="2.5.1.74"/>
    </reaction>
</comment>
<dbReference type="InterPro" id="IPR004657">
    <property type="entry name" value="MenA"/>
</dbReference>
<dbReference type="EC" id="2.5.1.74" evidence="8 9"/>
<evidence type="ECO:0000256" key="2">
    <source>
        <dbReference type="ARBA" id="ARBA00022428"/>
    </source>
</evidence>
<feature type="transmembrane region" description="Helical" evidence="8">
    <location>
        <begin position="114"/>
        <end position="130"/>
    </location>
</feature>
<dbReference type="HAMAP" id="MF_01937">
    <property type="entry name" value="MenA_1"/>
    <property type="match status" value="1"/>
</dbReference>
<feature type="transmembrane region" description="Helical" evidence="8">
    <location>
        <begin position="91"/>
        <end position="108"/>
    </location>
</feature>
<feature type="transmembrane region" description="Helical" evidence="8">
    <location>
        <begin position="240"/>
        <end position="258"/>
    </location>
</feature>
<comment type="subcellular location">
    <subcellularLocation>
        <location evidence="8">Cell membrane</location>
        <topology evidence="8">Multi-pass membrane protein</topology>
    </subcellularLocation>
    <subcellularLocation>
        <location evidence="1">Membrane</location>
        <topology evidence="1">Multi-pass membrane protein</topology>
    </subcellularLocation>
</comment>
<proteinExistence type="inferred from homology"/>
<organism evidence="10 11">
    <name type="scientific">Cellulomonas alba</name>
    <dbReference type="NCBI Taxonomy" id="3053467"/>
    <lineage>
        <taxon>Bacteria</taxon>
        <taxon>Bacillati</taxon>
        <taxon>Actinomycetota</taxon>
        <taxon>Actinomycetes</taxon>
        <taxon>Micrococcales</taxon>
        <taxon>Cellulomonadaceae</taxon>
        <taxon>Cellulomonas</taxon>
    </lineage>
</organism>
<dbReference type="Pfam" id="PF01040">
    <property type="entry name" value="UbiA"/>
    <property type="match status" value="1"/>
</dbReference>
<dbReference type="GO" id="GO:0046428">
    <property type="term" value="F:1,4-dihydroxy-2-naphthoate polyprenyltransferase activity"/>
    <property type="evidence" value="ECO:0007669"/>
    <property type="project" value="UniProtKB-EC"/>
</dbReference>
<keyword evidence="2 8" id="KW-0474">Menaquinone biosynthesis</keyword>
<dbReference type="PANTHER" id="PTHR13929">
    <property type="entry name" value="1,4-DIHYDROXY-2-NAPHTHOATE OCTAPRENYLTRANSFERASE"/>
    <property type="match status" value="1"/>
</dbReference>
<dbReference type="Proteomes" id="UP001529338">
    <property type="component" value="Unassembled WGS sequence"/>
</dbReference>
<feature type="transmembrane region" description="Helical" evidence="8">
    <location>
        <begin position="169"/>
        <end position="188"/>
    </location>
</feature>
<dbReference type="Gene3D" id="1.10.357.140">
    <property type="entry name" value="UbiA prenyltransferase"/>
    <property type="match status" value="1"/>
</dbReference>
<evidence type="ECO:0000256" key="8">
    <source>
        <dbReference type="HAMAP-Rule" id="MF_01937"/>
    </source>
</evidence>
<evidence type="ECO:0000256" key="6">
    <source>
        <dbReference type="ARBA" id="ARBA00022989"/>
    </source>
</evidence>
<comment type="function">
    <text evidence="8">Conversion of 1,4-dihydroxy-2-naphthoate (DHNA) to demethylmenaquinone (DMK).</text>
</comment>
<dbReference type="NCBIfam" id="TIGR00751">
    <property type="entry name" value="menA"/>
    <property type="match status" value="1"/>
</dbReference>
<evidence type="ECO:0000256" key="4">
    <source>
        <dbReference type="ARBA" id="ARBA00022679"/>
    </source>
</evidence>
<keyword evidence="3 8" id="KW-1003">Cell membrane</keyword>
<dbReference type="RefSeq" id="WP_289454161.1">
    <property type="nucleotide sequence ID" value="NZ_JAUCGQ010000001.1"/>
</dbReference>
<dbReference type="InterPro" id="IPR000537">
    <property type="entry name" value="UbiA_prenyltransferase"/>
</dbReference>
<evidence type="ECO:0000256" key="3">
    <source>
        <dbReference type="ARBA" id="ARBA00022475"/>
    </source>
</evidence>
<feature type="transmembrane region" description="Helical" evidence="8">
    <location>
        <begin position="217"/>
        <end position="234"/>
    </location>
</feature>
<gene>
    <name evidence="8" type="primary">menA</name>
    <name evidence="10" type="ORF">QRT04_05665</name>
</gene>
<name>A0ABT7SE14_9CELL</name>
<keyword evidence="7 8" id="KW-0472">Membrane</keyword>
<sequence length="290" mass="29736">MTTPSEWMAGARPRTLPAAAAPVLVGTGAAAQVGGAQLGRALLALGVALALQVGVNFANDYSDGIRGTDVDRVGPMRLTASGAARPGQVKAAAFAAFGVAGLLGLWLVVLSGQYWLLAVGALCILAAWYYTGGRNPYGYRGLGEVGVFVFFGLVAVLGTTYTQAGELPWTAWVGAVAVGLLACALLMVNNLRDVPTDALAGKRTLAVRLGEQRARRLYGFLVVAPIALGMACAVEAIWSLLVTILLLPAVILAVIVQLGARGRALVPVLATTGLLELAFGFLLGLGLALG</sequence>
<dbReference type="EMBL" id="JAUCGQ010000001">
    <property type="protein sequence ID" value="MDM7854412.1"/>
    <property type="molecule type" value="Genomic_DNA"/>
</dbReference>
<dbReference type="CDD" id="cd13962">
    <property type="entry name" value="PT_UbiA_UBIAD1"/>
    <property type="match status" value="1"/>
</dbReference>
<keyword evidence="6 8" id="KW-1133">Transmembrane helix</keyword>
<dbReference type="NCBIfam" id="NF004751">
    <property type="entry name" value="PRK06080.1-3"/>
    <property type="match status" value="1"/>
</dbReference>